<dbReference type="OrthoDB" id="157221at2759"/>
<comment type="similarity">
    <text evidence="1">Belongs to the short-chain dehydrogenases/reductases (SDR) family.</text>
</comment>
<organism evidence="3 4">
    <name type="scientific">Phytophthora palmivora</name>
    <dbReference type="NCBI Taxonomy" id="4796"/>
    <lineage>
        <taxon>Eukaryota</taxon>
        <taxon>Sar</taxon>
        <taxon>Stramenopiles</taxon>
        <taxon>Oomycota</taxon>
        <taxon>Peronosporomycetes</taxon>
        <taxon>Peronosporales</taxon>
        <taxon>Peronosporaceae</taxon>
        <taxon>Phytophthora</taxon>
    </lineage>
</organism>
<evidence type="ECO:0000256" key="2">
    <source>
        <dbReference type="ARBA" id="ARBA00023002"/>
    </source>
</evidence>
<evidence type="ECO:0000313" key="3">
    <source>
        <dbReference type="EMBL" id="POM70678.1"/>
    </source>
</evidence>
<protein>
    <submittedName>
        <fullName evidence="3">Glycoside hydrolase</fullName>
    </submittedName>
</protein>
<dbReference type="PRINTS" id="PR00080">
    <property type="entry name" value="SDRFAMILY"/>
</dbReference>
<keyword evidence="2" id="KW-0560">Oxidoreductase</keyword>
<evidence type="ECO:0000313" key="4">
    <source>
        <dbReference type="Proteomes" id="UP000237271"/>
    </source>
</evidence>
<dbReference type="EMBL" id="NCKW01006851">
    <property type="protein sequence ID" value="POM70678.1"/>
    <property type="molecule type" value="Genomic_DNA"/>
</dbReference>
<dbReference type="PANTHER" id="PTHR24320:SF148">
    <property type="entry name" value="NAD(P)-BINDING ROSSMANN-FOLD SUPERFAMILY PROTEIN"/>
    <property type="match status" value="1"/>
</dbReference>
<comment type="caution">
    <text evidence="3">The sequence shown here is derived from an EMBL/GenBank/DDBJ whole genome shotgun (WGS) entry which is preliminary data.</text>
</comment>
<gene>
    <name evidence="3" type="ORF">PHPALM_12850</name>
</gene>
<name>A0A2P4XYR5_9STRA</name>
<dbReference type="Proteomes" id="UP000237271">
    <property type="component" value="Unassembled WGS sequence"/>
</dbReference>
<keyword evidence="3" id="KW-0378">Hydrolase</keyword>
<dbReference type="GO" id="GO:0016787">
    <property type="term" value="F:hydrolase activity"/>
    <property type="evidence" value="ECO:0007669"/>
    <property type="project" value="UniProtKB-KW"/>
</dbReference>
<dbReference type="Pfam" id="PF00106">
    <property type="entry name" value="adh_short"/>
    <property type="match status" value="2"/>
</dbReference>
<dbReference type="Gene3D" id="3.40.50.720">
    <property type="entry name" value="NAD(P)-binding Rossmann-like Domain"/>
    <property type="match status" value="2"/>
</dbReference>
<dbReference type="PRINTS" id="PR00081">
    <property type="entry name" value="GDHRDH"/>
</dbReference>
<dbReference type="CDD" id="cd05327">
    <property type="entry name" value="retinol-DH_like_SDR_c_like"/>
    <property type="match status" value="2"/>
</dbReference>
<proteinExistence type="inferred from homology"/>
<accession>A0A2P4XYR5</accession>
<dbReference type="InterPro" id="IPR036291">
    <property type="entry name" value="NAD(P)-bd_dom_sf"/>
</dbReference>
<keyword evidence="4" id="KW-1185">Reference proteome</keyword>
<dbReference type="AlphaFoldDB" id="A0A2P4XYR5"/>
<dbReference type="SUPFAM" id="SSF51735">
    <property type="entry name" value="NAD(P)-binding Rossmann-fold domains"/>
    <property type="match status" value="2"/>
</dbReference>
<evidence type="ECO:0000256" key="1">
    <source>
        <dbReference type="ARBA" id="ARBA00006484"/>
    </source>
</evidence>
<dbReference type="InterPro" id="IPR002347">
    <property type="entry name" value="SDR_fam"/>
</dbReference>
<sequence>MSDLSSRPPVPDNWDASHIPSQKGRIAVVTGANSGIGYETALELARKGAHVILACRNEERGREAETKLRETLSSTPEAGQVEFVKLDLGDLNSVHKFSEDFKKSHDRLDLLINNAGIMGGAWGLSFDGYERQFATNHLGHFALTAQLFPLLKQSKPSRIVNVSSIVHRSAPTWNEDDIVVTSEEKYREMDNYGVTKLSNILFTKELARRIKFAGVEGVTAAACHPGVTATNLATASASNSGGWLWWLVYKVTDLSPRQSCPMGALPTLYAATGNEVEGGDFFGPKHLKTFGYPVREDPSEMSKSESEQHSNYGRQFQQGHNFSISSADWNATHIPSQKGKIVIVTGANSGIGFITALELACKGAHVVLACRNRERGLKAETDIRAILASTHDAGTAKFMLVDVGDLSSVRKFCETFKKMHPRLDLLVNNAGIVGGRYTKTVDGYELQFATNYLGHFALTAQLFDLLKQSESSRVVTVSSLLHRHATLVYDENKIMADSAKEYGQLASYCVSKLCNLMFMLELDRRLKAVGIKNVTTAAAHPGYCNTKIMKKGADTNGDSWFWWFVFRAVAVAPPQSPEKGALPTLYAATANDVKGGDYYGPKYMQCYGSPIREDPSTLSKSEEAATKLWAFSEKLTELRFEVVK</sequence>
<dbReference type="GO" id="GO:0016491">
    <property type="term" value="F:oxidoreductase activity"/>
    <property type="evidence" value="ECO:0007669"/>
    <property type="project" value="UniProtKB-KW"/>
</dbReference>
<dbReference type="PANTHER" id="PTHR24320">
    <property type="entry name" value="RETINOL DEHYDROGENASE"/>
    <property type="match status" value="1"/>
</dbReference>
<reference evidence="3 4" key="1">
    <citation type="journal article" date="2017" name="Genome Biol. Evol.">
        <title>Phytophthora megakarya and P. palmivora, closely related causal agents of cacao black pod rot, underwent increases in genome sizes and gene numbers by different mechanisms.</title>
        <authorList>
            <person name="Ali S.S."/>
            <person name="Shao J."/>
            <person name="Lary D.J."/>
            <person name="Kronmiller B."/>
            <person name="Shen D."/>
            <person name="Strem M.D."/>
            <person name="Amoako-Attah I."/>
            <person name="Akrofi A.Y."/>
            <person name="Begoude B.A."/>
            <person name="Ten Hoopen G.M."/>
            <person name="Coulibaly K."/>
            <person name="Kebe B.I."/>
            <person name="Melnick R.L."/>
            <person name="Guiltinan M.J."/>
            <person name="Tyler B.M."/>
            <person name="Meinhardt L.W."/>
            <person name="Bailey B.A."/>
        </authorList>
    </citation>
    <scope>NUCLEOTIDE SEQUENCE [LARGE SCALE GENOMIC DNA]</scope>
    <source>
        <strain evidence="4">sbr112.9</strain>
    </source>
</reference>
<dbReference type="NCBIfam" id="NF004846">
    <property type="entry name" value="PRK06197.1"/>
    <property type="match status" value="2"/>
</dbReference>